<dbReference type="InterPro" id="IPR013763">
    <property type="entry name" value="Cyclin-like_dom"/>
</dbReference>
<dbReference type="PANTHER" id="PTHR10026">
    <property type="entry name" value="CYCLIN"/>
    <property type="match status" value="1"/>
</dbReference>
<dbReference type="PIRSF" id="PIRSF036580">
    <property type="entry name" value="Cyclin_L"/>
    <property type="match status" value="1"/>
</dbReference>
<dbReference type="GeneID" id="25564878"/>
<keyword evidence="5" id="KW-1185">Reference proteome</keyword>
<evidence type="ECO:0000313" key="4">
    <source>
        <dbReference type="EMBL" id="KNC49456.1"/>
    </source>
</evidence>
<dbReference type="AlphaFoldDB" id="A0A0L0DBG6"/>
<feature type="domain" description="Cyclin-like" evidence="3">
    <location>
        <begin position="38"/>
        <end position="134"/>
    </location>
</feature>
<protein>
    <submittedName>
        <fullName evidence="4">Cyclin</fullName>
    </submittedName>
</protein>
<dbReference type="InterPro" id="IPR006671">
    <property type="entry name" value="Cyclin_N"/>
</dbReference>
<dbReference type="RefSeq" id="XP_013757876.1">
    <property type="nucleotide sequence ID" value="XM_013902422.1"/>
</dbReference>
<evidence type="ECO:0000256" key="1">
    <source>
        <dbReference type="RuleBase" id="RU000383"/>
    </source>
</evidence>
<feature type="region of interest" description="Disordered" evidence="2">
    <location>
        <begin position="244"/>
        <end position="291"/>
    </location>
</feature>
<dbReference type="OMA" id="MYDMMKY"/>
<gene>
    <name evidence="4" type="ORF">AMSG_05464</name>
</gene>
<dbReference type="Gene3D" id="1.10.472.10">
    <property type="entry name" value="Cyclin-like"/>
    <property type="match status" value="2"/>
</dbReference>
<dbReference type="InterPro" id="IPR043198">
    <property type="entry name" value="Cyclin/Ssn8"/>
</dbReference>
<sequence length="291" mass="32628">MEASSWYVTLDELKKHTPSREDGMDYATECAERQKQCMAILHLGAKLNVPTLAKATAVLFFHRFFLRRSFKKHDAWLVAVTCLFLATKVEESSKKLRNVVDMAFEQRYPGEARDDSKLFQLKEQILIHERKVLQTLAFDLTVVHPYKDLMPMASDIHASRELAQSAWSFINDSLSMTLCLRYQPREVAAAAIYLSALHQKVNLDEKLEGKSWIDIVGVPLKTLEMISNEILDMYARHGGTVVAQGSAGASSSTSTASRPQPARSQPPQRQQTAGAHGAQKHSSRTARPAPY</sequence>
<evidence type="ECO:0000259" key="3">
    <source>
        <dbReference type="SMART" id="SM00385"/>
    </source>
</evidence>
<evidence type="ECO:0000256" key="2">
    <source>
        <dbReference type="SAM" id="MobiDB-lite"/>
    </source>
</evidence>
<dbReference type="STRING" id="461836.A0A0L0DBG6"/>
<accession>A0A0L0DBG6</accession>
<dbReference type="SMART" id="SM00385">
    <property type="entry name" value="CYCLIN"/>
    <property type="match status" value="2"/>
</dbReference>
<organism evidence="4 5">
    <name type="scientific">Thecamonas trahens ATCC 50062</name>
    <dbReference type="NCBI Taxonomy" id="461836"/>
    <lineage>
        <taxon>Eukaryota</taxon>
        <taxon>Apusozoa</taxon>
        <taxon>Apusomonadida</taxon>
        <taxon>Apusomonadidae</taxon>
        <taxon>Thecamonas</taxon>
    </lineage>
</organism>
<dbReference type="eggNOG" id="KOG0834">
    <property type="taxonomic scope" value="Eukaryota"/>
</dbReference>
<comment type="similarity">
    <text evidence="1">Belongs to the cyclin family.</text>
</comment>
<dbReference type="Pfam" id="PF00134">
    <property type="entry name" value="Cyclin_N"/>
    <property type="match status" value="1"/>
</dbReference>
<dbReference type="EMBL" id="GL349455">
    <property type="protein sequence ID" value="KNC49456.1"/>
    <property type="molecule type" value="Genomic_DNA"/>
</dbReference>
<dbReference type="Proteomes" id="UP000054408">
    <property type="component" value="Unassembled WGS sequence"/>
</dbReference>
<dbReference type="CDD" id="cd20546">
    <property type="entry name" value="CYCLIN_SpCG1C_ScCTK2-like_rpt2"/>
    <property type="match status" value="1"/>
</dbReference>
<evidence type="ECO:0000313" key="5">
    <source>
        <dbReference type="Proteomes" id="UP000054408"/>
    </source>
</evidence>
<name>A0A0L0DBG6_THETB</name>
<reference evidence="4 5" key="1">
    <citation type="submission" date="2010-05" db="EMBL/GenBank/DDBJ databases">
        <title>The Genome Sequence of Thecamonas trahens ATCC 50062.</title>
        <authorList>
            <consortium name="The Broad Institute Genome Sequencing Platform"/>
            <person name="Russ C."/>
            <person name="Cuomo C."/>
            <person name="Shea T."/>
            <person name="Young S.K."/>
            <person name="Zeng Q."/>
            <person name="Koehrsen M."/>
            <person name="Haas B."/>
            <person name="Borodovsky M."/>
            <person name="Guigo R."/>
            <person name="Alvarado L."/>
            <person name="Berlin A."/>
            <person name="Bochicchio J."/>
            <person name="Borenstein D."/>
            <person name="Chapman S."/>
            <person name="Chen Z."/>
            <person name="Freedman E."/>
            <person name="Gellesch M."/>
            <person name="Goldberg J."/>
            <person name="Griggs A."/>
            <person name="Gujja S."/>
            <person name="Heilman E."/>
            <person name="Heiman D."/>
            <person name="Hepburn T."/>
            <person name="Howarth C."/>
            <person name="Jen D."/>
            <person name="Larson L."/>
            <person name="Mehta T."/>
            <person name="Park D."/>
            <person name="Pearson M."/>
            <person name="Roberts A."/>
            <person name="Saif S."/>
            <person name="Shenoy N."/>
            <person name="Sisk P."/>
            <person name="Stolte C."/>
            <person name="Sykes S."/>
            <person name="Thomson T."/>
            <person name="Walk T."/>
            <person name="White J."/>
            <person name="Yandava C."/>
            <person name="Burger G."/>
            <person name="Gray M.W."/>
            <person name="Holland P.W.H."/>
            <person name="King N."/>
            <person name="Lang F.B.F."/>
            <person name="Roger A.J."/>
            <person name="Ruiz-Trillo I."/>
            <person name="Lander E."/>
            <person name="Nusbaum C."/>
        </authorList>
    </citation>
    <scope>NUCLEOTIDE SEQUENCE [LARGE SCALE GENOMIC DNA]</scope>
    <source>
        <strain evidence="4 5">ATCC 50062</strain>
    </source>
</reference>
<dbReference type="InterPro" id="IPR036915">
    <property type="entry name" value="Cyclin-like_sf"/>
</dbReference>
<dbReference type="Pfam" id="PF21797">
    <property type="entry name" value="CycT2-like_C"/>
    <property type="match status" value="1"/>
</dbReference>
<feature type="compositionally biased region" description="Low complexity" evidence="2">
    <location>
        <begin position="244"/>
        <end position="271"/>
    </location>
</feature>
<dbReference type="OrthoDB" id="10264655at2759"/>
<dbReference type="GO" id="GO:0006357">
    <property type="term" value="P:regulation of transcription by RNA polymerase II"/>
    <property type="evidence" value="ECO:0007669"/>
    <property type="project" value="InterPro"/>
</dbReference>
<proteinExistence type="inferred from homology"/>
<dbReference type="SUPFAM" id="SSF47954">
    <property type="entry name" value="Cyclin-like"/>
    <property type="match status" value="2"/>
</dbReference>
<dbReference type="GO" id="GO:0016538">
    <property type="term" value="F:cyclin-dependent protein serine/threonine kinase regulator activity"/>
    <property type="evidence" value="ECO:0007669"/>
    <property type="project" value="InterPro"/>
</dbReference>
<feature type="domain" description="Cyclin-like" evidence="3">
    <location>
        <begin position="147"/>
        <end position="232"/>
    </location>
</feature>
<keyword evidence="1" id="KW-0195">Cyclin</keyword>